<dbReference type="Proteomes" id="UP000233556">
    <property type="component" value="Unassembled WGS sequence"/>
</dbReference>
<organism evidence="2 3">
    <name type="scientific">Limosa lapponica baueri</name>
    <dbReference type="NCBI Taxonomy" id="1758121"/>
    <lineage>
        <taxon>Eukaryota</taxon>
        <taxon>Metazoa</taxon>
        <taxon>Chordata</taxon>
        <taxon>Craniata</taxon>
        <taxon>Vertebrata</taxon>
        <taxon>Euteleostomi</taxon>
        <taxon>Archelosauria</taxon>
        <taxon>Archosauria</taxon>
        <taxon>Dinosauria</taxon>
        <taxon>Saurischia</taxon>
        <taxon>Theropoda</taxon>
        <taxon>Coelurosauria</taxon>
        <taxon>Aves</taxon>
        <taxon>Neognathae</taxon>
        <taxon>Neoaves</taxon>
        <taxon>Charadriiformes</taxon>
        <taxon>Scolopacidae</taxon>
        <taxon>Limosa</taxon>
    </lineage>
</organism>
<gene>
    <name evidence="2" type="ORF">llap_220</name>
</gene>
<evidence type="ECO:0000256" key="1">
    <source>
        <dbReference type="SAM" id="MobiDB-lite"/>
    </source>
</evidence>
<feature type="region of interest" description="Disordered" evidence="1">
    <location>
        <begin position="26"/>
        <end position="76"/>
    </location>
</feature>
<dbReference type="AlphaFoldDB" id="A0A2I0UTX6"/>
<protein>
    <submittedName>
        <fullName evidence="2">Uncharacterized protein</fullName>
    </submittedName>
</protein>
<dbReference type="EMBL" id="KZ505637">
    <property type="protein sequence ID" value="PKU49511.1"/>
    <property type="molecule type" value="Genomic_DNA"/>
</dbReference>
<evidence type="ECO:0000313" key="3">
    <source>
        <dbReference type="Proteomes" id="UP000233556"/>
    </source>
</evidence>
<reference evidence="3" key="2">
    <citation type="submission" date="2017-12" db="EMBL/GenBank/DDBJ databases">
        <title>Genome sequence of the Bar-tailed Godwit (Limosa lapponica baueri).</title>
        <authorList>
            <person name="Lima N.C.B."/>
            <person name="Parody-Merino A.M."/>
            <person name="Battley P.F."/>
            <person name="Fidler A.E."/>
            <person name="Prosdocimi F."/>
        </authorList>
    </citation>
    <scope>NUCLEOTIDE SEQUENCE [LARGE SCALE GENOMIC DNA]</scope>
</reference>
<sequence>MAPRWRPEEKRQVPTVTRQVKLQMEAREKPQEIPHGYATKSGQGFSKASGAFKKHGESRDKSRREKLASQIAVMSA</sequence>
<name>A0A2I0UTX6_LIMLA</name>
<proteinExistence type="predicted"/>
<reference evidence="3" key="1">
    <citation type="submission" date="2017-11" db="EMBL/GenBank/DDBJ databases">
        <authorList>
            <person name="Lima N.C."/>
            <person name="Parody-Merino A.M."/>
            <person name="Battley P.F."/>
            <person name="Fidler A.E."/>
            <person name="Prosdocimi F."/>
        </authorList>
    </citation>
    <scope>NUCLEOTIDE SEQUENCE [LARGE SCALE GENOMIC DNA]</scope>
</reference>
<accession>A0A2I0UTX6</accession>
<evidence type="ECO:0000313" key="2">
    <source>
        <dbReference type="EMBL" id="PKU49511.1"/>
    </source>
</evidence>
<keyword evidence="3" id="KW-1185">Reference proteome</keyword>
<feature type="compositionally biased region" description="Basic and acidic residues" evidence="1">
    <location>
        <begin position="54"/>
        <end position="67"/>
    </location>
</feature>